<gene>
    <name evidence="4" type="ORF">FM037_22855</name>
</gene>
<dbReference type="RefSeq" id="WP_144047901.1">
    <property type="nucleotide sequence ID" value="NZ_CP041614.1"/>
</dbReference>
<dbReference type="InterPro" id="IPR036641">
    <property type="entry name" value="HPT_dom_sf"/>
</dbReference>
<dbReference type="InterPro" id="IPR008207">
    <property type="entry name" value="Sig_transdc_His_kin_Hpt_dom"/>
</dbReference>
<evidence type="ECO:0000256" key="1">
    <source>
        <dbReference type="ARBA" id="ARBA00023012"/>
    </source>
</evidence>
<accession>A0ABX5X2L6</accession>
<proteinExistence type="predicted"/>
<sequence length="115" mass="13113">MNEGTRHILNRNIMIDLIGDEPDLIKQFEIDFLNQAKVSLQKMADMYNTNQLHEIKEEAHFLKTSAKAVGAEQISHLLQALEISGSEHNKPECRELILKTKVALQQIYGVITNDQ</sequence>
<reference evidence="4 5" key="1">
    <citation type="submission" date="2019-07" db="EMBL/GenBank/DDBJ databases">
        <title>Shewanella sp. YLB-06 whole genomic sequence.</title>
        <authorList>
            <person name="Yu L."/>
        </authorList>
    </citation>
    <scope>NUCLEOTIDE SEQUENCE [LARGE SCALE GENOMIC DNA]</scope>
    <source>
        <strain evidence="4 5">YLB-06</strain>
    </source>
</reference>
<dbReference type="Pfam" id="PF01627">
    <property type="entry name" value="Hpt"/>
    <property type="match status" value="1"/>
</dbReference>
<feature type="modified residue" description="Phosphohistidine" evidence="2">
    <location>
        <position position="60"/>
    </location>
</feature>
<evidence type="ECO:0000259" key="3">
    <source>
        <dbReference type="PROSITE" id="PS50894"/>
    </source>
</evidence>
<keyword evidence="1" id="KW-0902">Two-component regulatory system</keyword>
<feature type="domain" description="HPt" evidence="3">
    <location>
        <begin position="21"/>
        <end position="115"/>
    </location>
</feature>
<protein>
    <submittedName>
        <fullName evidence="4">Hpt domain-containing protein</fullName>
    </submittedName>
</protein>
<organism evidence="4 5">
    <name type="scientific">Shewanella psychropiezotolerans</name>
    <dbReference type="NCBI Taxonomy" id="2593655"/>
    <lineage>
        <taxon>Bacteria</taxon>
        <taxon>Pseudomonadati</taxon>
        <taxon>Pseudomonadota</taxon>
        <taxon>Gammaproteobacteria</taxon>
        <taxon>Alteromonadales</taxon>
        <taxon>Shewanellaceae</taxon>
        <taxon>Shewanella</taxon>
    </lineage>
</organism>
<evidence type="ECO:0000313" key="4">
    <source>
        <dbReference type="EMBL" id="QDO85583.1"/>
    </source>
</evidence>
<dbReference type="Gene3D" id="1.20.120.160">
    <property type="entry name" value="HPT domain"/>
    <property type="match status" value="1"/>
</dbReference>
<evidence type="ECO:0000313" key="5">
    <source>
        <dbReference type="Proteomes" id="UP000315947"/>
    </source>
</evidence>
<keyword evidence="5" id="KW-1185">Reference proteome</keyword>
<name>A0ABX5X2L6_9GAMM</name>
<dbReference type="EMBL" id="CP041614">
    <property type="protein sequence ID" value="QDO85583.1"/>
    <property type="molecule type" value="Genomic_DNA"/>
</dbReference>
<dbReference type="SUPFAM" id="SSF47226">
    <property type="entry name" value="Histidine-containing phosphotransfer domain, HPT domain"/>
    <property type="match status" value="1"/>
</dbReference>
<dbReference type="PROSITE" id="PS50894">
    <property type="entry name" value="HPT"/>
    <property type="match status" value="1"/>
</dbReference>
<evidence type="ECO:0000256" key="2">
    <source>
        <dbReference type="PROSITE-ProRule" id="PRU00110"/>
    </source>
</evidence>
<keyword evidence="2" id="KW-0597">Phosphoprotein</keyword>
<dbReference type="Proteomes" id="UP000315947">
    <property type="component" value="Chromosome"/>
</dbReference>